<dbReference type="GO" id="GO:0004500">
    <property type="term" value="F:dopamine beta-monooxygenase activity"/>
    <property type="evidence" value="ECO:0007669"/>
    <property type="project" value="InterPro"/>
</dbReference>
<dbReference type="PANTHER" id="PTHR10157">
    <property type="entry name" value="DOPAMINE BETA HYDROXYLASE RELATED"/>
    <property type="match status" value="1"/>
</dbReference>
<dbReference type="InterPro" id="IPR000945">
    <property type="entry name" value="DBH-like"/>
</dbReference>
<name>A0AAV3YB27_9GAST</name>
<evidence type="ECO:0000313" key="2">
    <source>
        <dbReference type="EMBL" id="GFN79647.1"/>
    </source>
</evidence>
<dbReference type="Pfam" id="PF01082">
    <property type="entry name" value="Cu2_monooxygen"/>
    <property type="match status" value="1"/>
</dbReference>
<proteinExistence type="predicted"/>
<feature type="domain" description="Copper type II ascorbate-dependent monooxygenase N-terminal" evidence="1">
    <location>
        <begin position="26"/>
        <end position="129"/>
    </location>
</feature>
<dbReference type="AlphaFoldDB" id="A0AAV3YB27"/>
<dbReference type="Gene3D" id="2.60.120.310">
    <property type="entry name" value="Copper type II, ascorbate-dependent monooxygenase, N-terminal domain"/>
    <property type="match status" value="1"/>
</dbReference>
<dbReference type="InterPro" id="IPR036939">
    <property type="entry name" value="Cu2_ascorb_mOase_N_sf"/>
</dbReference>
<keyword evidence="2" id="KW-0560">Oxidoreductase</keyword>
<dbReference type="SUPFAM" id="SSF49742">
    <property type="entry name" value="PHM/PNGase F"/>
    <property type="match status" value="1"/>
</dbReference>
<dbReference type="InterPro" id="IPR000323">
    <property type="entry name" value="Cu2_ascorb_mOase_N"/>
</dbReference>
<sequence>MESFANCSNQKFYCPRTEEAGVRHLNLTFREIEIPPRKTNYFCMTFDLPKDQDYFLIGDEPIIDNAELLHHILVYGCTHDIDNEIVTPVPCSMKTPTDHDCPQLIGLWSVGNAGTCLINDTGFLIGEFGFKRIFVQASRINFMGEEL</sequence>
<comment type="caution">
    <text evidence="2">The sequence shown here is derived from an EMBL/GenBank/DDBJ whole genome shotgun (WGS) entry which is preliminary data.</text>
</comment>
<gene>
    <name evidence="2" type="ORF">PoB_000615300</name>
</gene>
<keyword evidence="3" id="KW-1185">Reference proteome</keyword>
<organism evidence="2 3">
    <name type="scientific">Plakobranchus ocellatus</name>
    <dbReference type="NCBI Taxonomy" id="259542"/>
    <lineage>
        <taxon>Eukaryota</taxon>
        <taxon>Metazoa</taxon>
        <taxon>Spiralia</taxon>
        <taxon>Lophotrochozoa</taxon>
        <taxon>Mollusca</taxon>
        <taxon>Gastropoda</taxon>
        <taxon>Heterobranchia</taxon>
        <taxon>Euthyneura</taxon>
        <taxon>Panpulmonata</taxon>
        <taxon>Sacoglossa</taxon>
        <taxon>Placobranchoidea</taxon>
        <taxon>Plakobranchidae</taxon>
        <taxon>Plakobranchus</taxon>
    </lineage>
</organism>
<accession>A0AAV3YB27</accession>
<reference evidence="2 3" key="1">
    <citation type="journal article" date="2021" name="Elife">
        <title>Chloroplast acquisition without the gene transfer in kleptoplastic sea slugs, Plakobranchus ocellatus.</title>
        <authorList>
            <person name="Maeda T."/>
            <person name="Takahashi S."/>
            <person name="Yoshida T."/>
            <person name="Shimamura S."/>
            <person name="Takaki Y."/>
            <person name="Nagai Y."/>
            <person name="Toyoda A."/>
            <person name="Suzuki Y."/>
            <person name="Arimoto A."/>
            <person name="Ishii H."/>
            <person name="Satoh N."/>
            <person name="Nishiyama T."/>
            <person name="Hasebe M."/>
            <person name="Maruyama T."/>
            <person name="Minagawa J."/>
            <person name="Obokata J."/>
            <person name="Shigenobu S."/>
        </authorList>
    </citation>
    <scope>NUCLEOTIDE SEQUENCE [LARGE SCALE GENOMIC DNA]</scope>
</reference>
<dbReference type="InterPro" id="IPR008977">
    <property type="entry name" value="PHM/PNGase_F_dom_sf"/>
</dbReference>
<evidence type="ECO:0000313" key="3">
    <source>
        <dbReference type="Proteomes" id="UP000735302"/>
    </source>
</evidence>
<dbReference type="PANTHER" id="PTHR10157:SF23">
    <property type="entry name" value="MOXD1 HOMOLOG 1"/>
    <property type="match status" value="1"/>
</dbReference>
<dbReference type="GO" id="GO:0005507">
    <property type="term" value="F:copper ion binding"/>
    <property type="evidence" value="ECO:0007669"/>
    <property type="project" value="InterPro"/>
</dbReference>
<dbReference type="EMBL" id="BLXT01000722">
    <property type="protein sequence ID" value="GFN79647.1"/>
    <property type="molecule type" value="Genomic_DNA"/>
</dbReference>
<protein>
    <submittedName>
        <fullName evidence="2">DBH-like monooxygenase protein 1</fullName>
    </submittedName>
</protein>
<evidence type="ECO:0000259" key="1">
    <source>
        <dbReference type="Pfam" id="PF01082"/>
    </source>
</evidence>
<dbReference type="Proteomes" id="UP000735302">
    <property type="component" value="Unassembled WGS sequence"/>
</dbReference>
<keyword evidence="2" id="KW-0503">Monooxygenase</keyword>